<dbReference type="GO" id="GO:0060326">
    <property type="term" value="P:cell chemotaxis"/>
    <property type="evidence" value="ECO:0007669"/>
    <property type="project" value="TreeGrafter"/>
</dbReference>
<keyword evidence="4 10" id="KW-1133">Transmembrane helix</keyword>
<dbReference type="SUPFAM" id="SSF81321">
    <property type="entry name" value="Family A G protein-coupled receptor-like"/>
    <property type="match status" value="1"/>
</dbReference>
<evidence type="ECO:0000256" key="5">
    <source>
        <dbReference type="ARBA" id="ARBA00023040"/>
    </source>
</evidence>
<feature type="transmembrane region" description="Helical" evidence="10">
    <location>
        <begin position="27"/>
        <end position="58"/>
    </location>
</feature>
<evidence type="ECO:0000256" key="10">
    <source>
        <dbReference type="SAM" id="Phobius"/>
    </source>
</evidence>
<dbReference type="GO" id="GO:0009897">
    <property type="term" value="C:external side of plasma membrane"/>
    <property type="evidence" value="ECO:0007669"/>
    <property type="project" value="TreeGrafter"/>
</dbReference>
<name>A0A8C6UYV6_9GOBI</name>
<keyword evidence="2" id="KW-1003">Cell membrane</keyword>
<dbReference type="InterPro" id="IPR050119">
    <property type="entry name" value="CCR1-9-like"/>
</dbReference>
<dbReference type="CDD" id="cd14984">
    <property type="entry name" value="7tmA_Chemokine_R"/>
    <property type="match status" value="1"/>
</dbReference>
<proteinExistence type="inferred from homology"/>
<dbReference type="InterPro" id="IPR000355">
    <property type="entry name" value="Chemokine_rcpt"/>
</dbReference>
<dbReference type="PANTHER" id="PTHR10489:SF686">
    <property type="entry name" value="C-C CHEMOKINE RECEPTOR TYPE 5"/>
    <property type="match status" value="1"/>
</dbReference>
<dbReference type="GO" id="GO:0019957">
    <property type="term" value="F:C-C chemokine binding"/>
    <property type="evidence" value="ECO:0007669"/>
    <property type="project" value="TreeGrafter"/>
</dbReference>
<feature type="domain" description="G-protein coupled receptors family 1 profile" evidence="11">
    <location>
        <begin position="49"/>
        <end position="302"/>
    </location>
</feature>
<evidence type="ECO:0000256" key="3">
    <source>
        <dbReference type="ARBA" id="ARBA00022692"/>
    </source>
</evidence>
<dbReference type="InterPro" id="IPR000276">
    <property type="entry name" value="GPCR_Rhodpsn"/>
</dbReference>
<keyword evidence="8 9" id="KW-0807">Transducer</keyword>
<keyword evidence="13" id="KW-1185">Reference proteome</keyword>
<keyword evidence="5 9" id="KW-0297">G-protein coupled receptor</keyword>
<evidence type="ECO:0000256" key="1">
    <source>
        <dbReference type="ARBA" id="ARBA00004651"/>
    </source>
</evidence>
<dbReference type="Pfam" id="PF00001">
    <property type="entry name" value="7tm_1"/>
    <property type="match status" value="1"/>
</dbReference>
<reference evidence="12" key="1">
    <citation type="submission" date="2025-08" db="UniProtKB">
        <authorList>
            <consortium name="Ensembl"/>
        </authorList>
    </citation>
    <scope>IDENTIFICATION</scope>
</reference>
<evidence type="ECO:0000313" key="13">
    <source>
        <dbReference type="Proteomes" id="UP000694523"/>
    </source>
</evidence>
<feature type="transmembrane region" description="Helical" evidence="10">
    <location>
        <begin position="148"/>
        <end position="169"/>
    </location>
</feature>
<dbReference type="Proteomes" id="UP000694523">
    <property type="component" value="Unplaced"/>
</dbReference>
<evidence type="ECO:0000313" key="12">
    <source>
        <dbReference type="Ensembl" id="ENSNMLP00000040510.1"/>
    </source>
</evidence>
<evidence type="ECO:0000256" key="9">
    <source>
        <dbReference type="RuleBase" id="RU000688"/>
    </source>
</evidence>
<comment type="subcellular location">
    <subcellularLocation>
        <location evidence="1">Cell membrane</location>
        <topology evidence="1">Multi-pass membrane protein</topology>
    </subcellularLocation>
</comment>
<evidence type="ECO:0000256" key="2">
    <source>
        <dbReference type="ARBA" id="ARBA00022475"/>
    </source>
</evidence>
<evidence type="ECO:0000259" key="11">
    <source>
        <dbReference type="PROSITE" id="PS50262"/>
    </source>
</evidence>
<dbReference type="GO" id="GO:0016493">
    <property type="term" value="F:C-C chemokine receptor activity"/>
    <property type="evidence" value="ECO:0007669"/>
    <property type="project" value="TreeGrafter"/>
</dbReference>
<keyword evidence="6 10" id="KW-0472">Membrane</keyword>
<dbReference type="PRINTS" id="PR00657">
    <property type="entry name" value="CCCHEMOKINER"/>
</dbReference>
<dbReference type="PRINTS" id="PR00237">
    <property type="entry name" value="GPCRRHODOPSN"/>
</dbReference>
<dbReference type="PROSITE" id="PS00237">
    <property type="entry name" value="G_PROTEIN_RECEP_F1_1"/>
    <property type="match status" value="1"/>
</dbReference>
<keyword evidence="7 9" id="KW-0675">Receptor</keyword>
<feature type="transmembrane region" description="Helical" evidence="10">
    <location>
        <begin position="240"/>
        <end position="261"/>
    </location>
</feature>
<feature type="transmembrane region" description="Helical" evidence="10">
    <location>
        <begin position="105"/>
        <end position="127"/>
    </location>
</feature>
<dbReference type="PROSITE" id="PS50262">
    <property type="entry name" value="G_PROTEIN_RECEP_F1_2"/>
    <property type="match status" value="1"/>
</dbReference>
<evidence type="ECO:0000256" key="8">
    <source>
        <dbReference type="ARBA" id="ARBA00023224"/>
    </source>
</evidence>
<evidence type="ECO:0000256" key="4">
    <source>
        <dbReference type="ARBA" id="ARBA00022989"/>
    </source>
</evidence>
<organism evidence="12 13">
    <name type="scientific">Neogobius melanostomus</name>
    <name type="common">round goby</name>
    <dbReference type="NCBI Taxonomy" id="47308"/>
    <lineage>
        <taxon>Eukaryota</taxon>
        <taxon>Metazoa</taxon>
        <taxon>Chordata</taxon>
        <taxon>Craniata</taxon>
        <taxon>Vertebrata</taxon>
        <taxon>Euteleostomi</taxon>
        <taxon>Actinopterygii</taxon>
        <taxon>Neopterygii</taxon>
        <taxon>Teleostei</taxon>
        <taxon>Neoteleostei</taxon>
        <taxon>Acanthomorphata</taxon>
        <taxon>Gobiaria</taxon>
        <taxon>Gobiiformes</taxon>
        <taxon>Gobioidei</taxon>
        <taxon>Gobiidae</taxon>
        <taxon>Benthophilinae</taxon>
        <taxon>Neogobiini</taxon>
        <taxon>Neogobius</taxon>
    </lineage>
</organism>
<dbReference type="Ensembl" id="ENSNMLT00000045054.1">
    <property type="protein sequence ID" value="ENSNMLP00000040510.1"/>
    <property type="gene ID" value="ENSNMLG00000024883.1"/>
</dbReference>
<dbReference type="Gene3D" id="1.20.1070.10">
    <property type="entry name" value="Rhodopsin 7-helix transmembrane proteins"/>
    <property type="match status" value="1"/>
</dbReference>
<evidence type="ECO:0000256" key="6">
    <source>
        <dbReference type="ARBA" id="ARBA00023136"/>
    </source>
</evidence>
<evidence type="ECO:0000256" key="7">
    <source>
        <dbReference type="ARBA" id="ARBA00023170"/>
    </source>
</evidence>
<feature type="transmembrane region" description="Helical" evidence="10">
    <location>
        <begin position="79"/>
        <end position="99"/>
    </location>
</feature>
<reference evidence="12" key="2">
    <citation type="submission" date="2025-09" db="UniProtKB">
        <authorList>
            <consortium name="Ensembl"/>
        </authorList>
    </citation>
    <scope>IDENTIFICATION</scope>
</reference>
<dbReference type="AlphaFoldDB" id="A0A8C6UYV6"/>
<dbReference type="GO" id="GO:0007204">
    <property type="term" value="P:positive regulation of cytosolic calcium ion concentration"/>
    <property type="evidence" value="ECO:0007669"/>
    <property type="project" value="TreeGrafter"/>
</dbReference>
<dbReference type="PANTHER" id="PTHR10489">
    <property type="entry name" value="CELL ADHESION MOLECULE"/>
    <property type="match status" value="1"/>
</dbReference>
<dbReference type="GO" id="GO:0006955">
    <property type="term" value="P:immune response"/>
    <property type="evidence" value="ECO:0007669"/>
    <property type="project" value="TreeGrafter"/>
</dbReference>
<dbReference type="InterPro" id="IPR017452">
    <property type="entry name" value="GPCR_Rhodpsn_7TM"/>
</dbReference>
<protein>
    <submittedName>
        <fullName evidence="12">Chemokine (C-C motif) receptor 2</fullName>
    </submittedName>
</protein>
<accession>A0A8C6UYV6</accession>
<sequence>PTAGSTDYVYDYCNYTNSTLPLLGSNFATFLAIFLPCLYILVFIAGFVGNGLVVCVLLKQCYRSNLTDLCLLNLSVSDLLFLLTLPLYAYYTAVSYWVFGDFLCQISVGLHNMGSISSVLFMVLMTLDRYVLIQHAQQASKYRTMKTGMVLSVSVWVLSLCLSLPAFVFTQEVITAEVNTPERITCEPYGDNKLWFEYNTFVTNILGLVFPLSVMVACYSRIIPTLMKIRSAKKHRIVKVIISIMIIFFLFWAPYNITIFLDFLRLEGVLTDSCELYRNLRLSTAVTETIGLSHCCLNPIIYAFAGQRFMNCLNPILYVFIGEKFKKHLIRLINQSPCKMCRFIKVLLPQDRARGSVYSQTSSLDERSTAV</sequence>
<dbReference type="GO" id="GO:0019722">
    <property type="term" value="P:calcium-mediated signaling"/>
    <property type="evidence" value="ECO:0007669"/>
    <property type="project" value="TreeGrafter"/>
</dbReference>
<comment type="similarity">
    <text evidence="9">Belongs to the G-protein coupled receptor 1 family.</text>
</comment>
<keyword evidence="3 9" id="KW-0812">Transmembrane</keyword>
<feature type="transmembrane region" description="Helical" evidence="10">
    <location>
        <begin position="201"/>
        <end position="219"/>
    </location>
</feature>